<dbReference type="Gene3D" id="1.10.3210.10">
    <property type="entry name" value="Hypothetical protein af1432"/>
    <property type="match status" value="1"/>
</dbReference>
<evidence type="ECO:0000259" key="1">
    <source>
        <dbReference type="Pfam" id="PF01966"/>
    </source>
</evidence>
<protein>
    <recommendedName>
        <fullName evidence="1">HD domain-containing protein</fullName>
    </recommendedName>
</protein>
<gene>
    <name evidence="2" type="ORF">GCM10017764_30820</name>
</gene>
<evidence type="ECO:0000313" key="3">
    <source>
        <dbReference type="Proteomes" id="UP000620550"/>
    </source>
</evidence>
<dbReference type="PANTHER" id="PTHR21174">
    <property type="match status" value="1"/>
</dbReference>
<accession>A0ABQ3I1I4</accession>
<dbReference type="SUPFAM" id="SSF109604">
    <property type="entry name" value="HD-domain/PDEase-like"/>
    <property type="match status" value="1"/>
</dbReference>
<dbReference type="EMBL" id="BNAF01000013">
    <property type="protein sequence ID" value="GHE45451.1"/>
    <property type="molecule type" value="Genomic_DNA"/>
</dbReference>
<dbReference type="CDD" id="cd00077">
    <property type="entry name" value="HDc"/>
    <property type="match status" value="1"/>
</dbReference>
<dbReference type="InterPro" id="IPR009218">
    <property type="entry name" value="HD_phosphohydro"/>
</dbReference>
<dbReference type="Proteomes" id="UP000620550">
    <property type="component" value="Unassembled WGS sequence"/>
</dbReference>
<dbReference type="PANTHER" id="PTHR21174:SF0">
    <property type="entry name" value="HD PHOSPHOHYDROLASE FAMILY PROTEIN-RELATED"/>
    <property type="match status" value="1"/>
</dbReference>
<sequence length="207" mass="24015">MKYSKILANIHHFVSEYVDSHHNPGCCFHNFHHIQTVLKGVVEIGAFYRVNEEESFVLKAAAYFHDLSYISHGPADHEEISARMAKSFLEEEGLDQSLVRLVENCIKATKYKQRSTSKLEAIFCDADLCHLGGTAFEHLNIRMLQEIKNLRGIDFDEDLWLAISLHVLQNHRFHTDYGMMTLDKGKQENIQILEEKLRICRSKSRMH</sequence>
<dbReference type="RefSeq" id="WP_189627603.1">
    <property type="nucleotide sequence ID" value="NZ_BNAF01000013.1"/>
</dbReference>
<dbReference type="InterPro" id="IPR006674">
    <property type="entry name" value="HD_domain"/>
</dbReference>
<dbReference type="Pfam" id="PF01966">
    <property type="entry name" value="HD"/>
    <property type="match status" value="1"/>
</dbReference>
<organism evidence="2 3">
    <name type="scientific">Sphingobacterium griseoflavum</name>
    <dbReference type="NCBI Taxonomy" id="1474952"/>
    <lineage>
        <taxon>Bacteria</taxon>
        <taxon>Pseudomonadati</taxon>
        <taxon>Bacteroidota</taxon>
        <taxon>Sphingobacteriia</taxon>
        <taxon>Sphingobacteriales</taxon>
        <taxon>Sphingobacteriaceae</taxon>
        <taxon>Sphingobacterium</taxon>
    </lineage>
</organism>
<dbReference type="InterPro" id="IPR003607">
    <property type="entry name" value="HD/PDEase_dom"/>
</dbReference>
<evidence type="ECO:0000313" key="2">
    <source>
        <dbReference type="EMBL" id="GHE45451.1"/>
    </source>
</evidence>
<name>A0ABQ3I1I4_9SPHI</name>
<comment type="caution">
    <text evidence="2">The sequence shown here is derived from an EMBL/GenBank/DDBJ whole genome shotgun (WGS) entry which is preliminary data.</text>
</comment>
<feature type="domain" description="HD" evidence="1">
    <location>
        <begin position="31"/>
        <end position="130"/>
    </location>
</feature>
<keyword evidence="3" id="KW-1185">Reference proteome</keyword>
<reference evidence="3" key="1">
    <citation type="journal article" date="2019" name="Int. J. Syst. Evol. Microbiol.">
        <title>The Global Catalogue of Microorganisms (GCM) 10K type strain sequencing project: providing services to taxonomists for standard genome sequencing and annotation.</title>
        <authorList>
            <consortium name="The Broad Institute Genomics Platform"/>
            <consortium name="The Broad Institute Genome Sequencing Center for Infectious Disease"/>
            <person name="Wu L."/>
            <person name="Ma J."/>
        </authorList>
    </citation>
    <scope>NUCLEOTIDE SEQUENCE [LARGE SCALE GENOMIC DNA]</scope>
    <source>
        <strain evidence="3">CGMCC 1.12966</strain>
    </source>
</reference>
<proteinExistence type="predicted"/>